<dbReference type="GO" id="GO:0005975">
    <property type="term" value="P:carbohydrate metabolic process"/>
    <property type="evidence" value="ECO:0007669"/>
    <property type="project" value="InterPro"/>
</dbReference>
<evidence type="ECO:0000259" key="1">
    <source>
        <dbReference type="PROSITE" id="PS51762"/>
    </source>
</evidence>
<dbReference type="PANTHER" id="PTHR10963:SF62">
    <property type="entry name" value="GLUCAN 1,3-BETA-GLUCOSIDASE"/>
    <property type="match status" value="1"/>
</dbReference>
<dbReference type="SUPFAM" id="SSF49899">
    <property type="entry name" value="Concanavalin A-like lectins/glucanases"/>
    <property type="match status" value="1"/>
</dbReference>
<feature type="domain" description="GH16" evidence="1">
    <location>
        <begin position="1"/>
        <end position="196"/>
    </location>
</feature>
<dbReference type="Proteomes" id="UP000235371">
    <property type="component" value="Unassembled WGS sequence"/>
</dbReference>
<dbReference type="InterPro" id="IPR000757">
    <property type="entry name" value="Beta-glucanase-like"/>
</dbReference>
<dbReference type="InterPro" id="IPR013320">
    <property type="entry name" value="ConA-like_dom_sf"/>
</dbReference>
<dbReference type="GeneID" id="36593382"/>
<sequence>MPQEFLPSLLGGFSRGATSRGDWIWPAIWMLPVVNTYGAWPASGEIHLVESRGNHTYEQRGNNIISSTMHWGANSDTDSYWRTSKKHASLHNTYKAGFHKFGLEWSESYLFTYVDSRLQEVLYSPFSEPQWTRSAFSSRKGKAVLVDPWSQTGRDNTPFDIEFYLILSVAVGSTNGWFEDGKSGKPWVDNSPLAIADFWAAKDERYPTWIDGKAQMTIKSLKIWQQYS</sequence>
<dbReference type="GO" id="GO:0004553">
    <property type="term" value="F:hydrolase activity, hydrolyzing O-glycosyl compounds"/>
    <property type="evidence" value="ECO:0007669"/>
    <property type="project" value="InterPro"/>
</dbReference>
<dbReference type="InParanoid" id="A0A2J6SP57"/>
<reference evidence="2 3" key="1">
    <citation type="submission" date="2016-04" db="EMBL/GenBank/DDBJ databases">
        <title>A degradative enzymes factory behind the ericoid mycorrhizal symbiosis.</title>
        <authorList>
            <consortium name="DOE Joint Genome Institute"/>
            <person name="Martino E."/>
            <person name="Morin E."/>
            <person name="Grelet G."/>
            <person name="Kuo A."/>
            <person name="Kohler A."/>
            <person name="Daghino S."/>
            <person name="Barry K."/>
            <person name="Choi C."/>
            <person name="Cichocki N."/>
            <person name="Clum A."/>
            <person name="Copeland A."/>
            <person name="Hainaut M."/>
            <person name="Haridas S."/>
            <person name="Labutti K."/>
            <person name="Lindquist E."/>
            <person name="Lipzen A."/>
            <person name="Khouja H.-R."/>
            <person name="Murat C."/>
            <person name="Ohm R."/>
            <person name="Olson A."/>
            <person name="Spatafora J."/>
            <person name="Veneault-Fourrey C."/>
            <person name="Henrissat B."/>
            <person name="Grigoriev I."/>
            <person name="Martin F."/>
            <person name="Perotto S."/>
        </authorList>
    </citation>
    <scope>NUCLEOTIDE SEQUENCE [LARGE SCALE GENOMIC DNA]</scope>
    <source>
        <strain evidence="2 3">E</strain>
    </source>
</reference>
<accession>A0A2J6SP57</accession>
<dbReference type="OrthoDB" id="4781at2759"/>
<dbReference type="PROSITE" id="PS51762">
    <property type="entry name" value="GH16_2"/>
    <property type="match status" value="1"/>
</dbReference>
<name>A0A2J6SP57_9HELO</name>
<dbReference type="STRING" id="1095630.A0A2J6SP57"/>
<keyword evidence="2" id="KW-0378">Hydrolase</keyword>
<dbReference type="InterPro" id="IPR050546">
    <property type="entry name" value="Glycosyl_Hydrlase_16"/>
</dbReference>
<dbReference type="AlphaFoldDB" id="A0A2J6SP57"/>
<keyword evidence="3" id="KW-1185">Reference proteome</keyword>
<proteinExistence type="predicted"/>
<dbReference type="Gene3D" id="2.60.120.200">
    <property type="match status" value="1"/>
</dbReference>
<evidence type="ECO:0000313" key="3">
    <source>
        <dbReference type="Proteomes" id="UP000235371"/>
    </source>
</evidence>
<protein>
    <submittedName>
        <fullName evidence="2">Glycoside hydrolase family 16 protein</fullName>
    </submittedName>
</protein>
<organism evidence="2 3">
    <name type="scientific">Hyaloscypha bicolor E</name>
    <dbReference type="NCBI Taxonomy" id="1095630"/>
    <lineage>
        <taxon>Eukaryota</taxon>
        <taxon>Fungi</taxon>
        <taxon>Dikarya</taxon>
        <taxon>Ascomycota</taxon>
        <taxon>Pezizomycotina</taxon>
        <taxon>Leotiomycetes</taxon>
        <taxon>Helotiales</taxon>
        <taxon>Hyaloscyphaceae</taxon>
        <taxon>Hyaloscypha</taxon>
        <taxon>Hyaloscypha bicolor</taxon>
    </lineage>
</organism>
<dbReference type="Pfam" id="PF00722">
    <property type="entry name" value="Glyco_hydro_16"/>
    <property type="match status" value="1"/>
</dbReference>
<dbReference type="RefSeq" id="XP_024729459.1">
    <property type="nucleotide sequence ID" value="XM_024885305.1"/>
</dbReference>
<evidence type="ECO:0000313" key="2">
    <source>
        <dbReference type="EMBL" id="PMD52555.1"/>
    </source>
</evidence>
<dbReference type="PANTHER" id="PTHR10963">
    <property type="entry name" value="GLYCOSYL HYDROLASE-RELATED"/>
    <property type="match status" value="1"/>
</dbReference>
<dbReference type="EMBL" id="KZ613902">
    <property type="protein sequence ID" value="PMD52555.1"/>
    <property type="molecule type" value="Genomic_DNA"/>
</dbReference>
<gene>
    <name evidence="2" type="ORF">K444DRAFT_647221</name>
</gene>